<sequence>MPHTYVNFAFYHKQTSFSTTFPPYKKNNSPAALNIKTKVHHIAVLHYIILAFQSHQALLPCSLLTA</sequence>
<organism evidence="1 2">
    <name type="scientific">Geoalkalibacter ferrihydriticus</name>
    <dbReference type="NCBI Taxonomy" id="392333"/>
    <lineage>
        <taxon>Bacteria</taxon>
        <taxon>Pseudomonadati</taxon>
        <taxon>Thermodesulfobacteriota</taxon>
        <taxon>Desulfuromonadia</taxon>
        <taxon>Desulfuromonadales</taxon>
        <taxon>Geoalkalibacteraceae</taxon>
        <taxon>Geoalkalibacter</taxon>
    </lineage>
</organism>
<name>A0A1G9NZ46_9BACT</name>
<dbReference type="Proteomes" id="UP000182146">
    <property type="component" value="Unassembled WGS sequence"/>
</dbReference>
<gene>
    <name evidence="1" type="ORF">SAMN05660860_01432</name>
</gene>
<dbReference type="STRING" id="392333.SAMN05660860_01432"/>
<dbReference type="AlphaFoldDB" id="A0A1G9NZ46"/>
<evidence type="ECO:0000313" key="1">
    <source>
        <dbReference type="EMBL" id="SDL91892.1"/>
    </source>
</evidence>
<dbReference type="EMBL" id="FNGU01000003">
    <property type="protein sequence ID" value="SDL91892.1"/>
    <property type="molecule type" value="Genomic_DNA"/>
</dbReference>
<protein>
    <submittedName>
        <fullName evidence="1">Uncharacterized protein</fullName>
    </submittedName>
</protein>
<reference evidence="1 2" key="1">
    <citation type="submission" date="2016-10" db="EMBL/GenBank/DDBJ databases">
        <authorList>
            <person name="de Groot N.N."/>
        </authorList>
    </citation>
    <scope>NUCLEOTIDE SEQUENCE [LARGE SCALE GENOMIC DNA]</scope>
    <source>
        <strain evidence="1 2">DSM 17813</strain>
    </source>
</reference>
<accession>A0A1G9NZ46</accession>
<proteinExistence type="predicted"/>
<evidence type="ECO:0000313" key="2">
    <source>
        <dbReference type="Proteomes" id="UP000182146"/>
    </source>
</evidence>